<dbReference type="Proteomes" id="UP000193944">
    <property type="component" value="Unassembled WGS sequence"/>
</dbReference>
<comment type="similarity">
    <text evidence="2">Belongs to the peptidase U48 family.</text>
</comment>
<feature type="transmembrane region" description="Helical" evidence="11">
    <location>
        <begin position="94"/>
        <end position="118"/>
    </location>
</feature>
<comment type="caution">
    <text evidence="13">The sequence shown here is derived from an EMBL/GenBank/DDBJ whole genome shotgun (WGS) entry which is preliminary data.</text>
</comment>
<feature type="transmembrane region" description="Helical" evidence="11">
    <location>
        <begin position="265"/>
        <end position="287"/>
    </location>
</feature>
<keyword evidence="14" id="KW-1185">Reference proteome</keyword>
<dbReference type="InterPro" id="IPR003675">
    <property type="entry name" value="Rce1/LyrA-like_dom"/>
</dbReference>
<dbReference type="InterPro" id="IPR039731">
    <property type="entry name" value="Rce1"/>
</dbReference>
<proteinExistence type="inferred from homology"/>
<dbReference type="PANTHER" id="PTHR13046:SF0">
    <property type="entry name" value="CAAX PRENYL PROTEASE 2"/>
    <property type="match status" value="1"/>
</dbReference>
<keyword evidence="5" id="KW-0378">Hydrolase</keyword>
<keyword evidence="4 11" id="KW-0812">Transmembrane</keyword>
<sequence length="297" mass="34654">MEVKLQEIQYISKFEAVLICLLLACFFVVSLYFFDRKKQLQLSRDHPEVIKKRFISILIVCTTSPILLLFYYYIRHVFDNNSFNFFLQSLGITYKNLIIGVIIGIMLVLEIFFGPLVVMFMQKELFFQNDNLKYFELSLIEIRNIIVGPITEEFIFRSCMVSACYLANFSNTFMIFILPLFFGIAHVHHAYEFYMLNKNQENALVQSLLGTTLQFSYTTVFGWFSTYLLLRTGNVLSPIFAHALCNIFGFPDINSLLSARGKLKVIYMVCYFVGIIVFTINMCFVSKTSLFPSFFWN</sequence>
<feature type="transmembrane region" description="Helical" evidence="11">
    <location>
        <begin position="16"/>
        <end position="34"/>
    </location>
</feature>
<dbReference type="OrthoDB" id="271604at2759"/>
<reference evidence="13 14" key="2">
    <citation type="submission" date="2016-08" db="EMBL/GenBank/DDBJ databases">
        <title>Pervasive Adenine N6-methylation of Active Genes in Fungi.</title>
        <authorList>
            <consortium name="DOE Joint Genome Institute"/>
            <person name="Mondo S.J."/>
            <person name="Dannebaum R.O."/>
            <person name="Kuo R.C."/>
            <person name="Labutti K."/>
            <person name="Haridas S."/>
            <person name="Kuo A."/>
            <person name="Salamov A."/>
            <person name="Ahrendt S.R."/>
            <person name="Lipzen A."/>
            <person name="Sullivan W."/>
            <person name="Andreopoulos W.B."/>
            <person name="Clum A."/>
            <person name="Lindquist E."/>
            <person name="Daum C."/>
            <person name="Ramamoorthy G.K."/>
            <person name="Gryganskyi A."/>
            <person name="Culley D."/>
            <person name="Magnuson J.K."/>
            <person name="James T.Y."/>
            <person name="O'Malley M.A."/>
            <person name="Stajich J.E."/>
            <person name="Spatafora J.W."/>
            <person name="Visel A."/>
            <person name="Grigoriev I.V."/>
        </authorList>
    </citation>
    <scope>NUCLEOTIDE SEQUENCE [LARGE SCALE GENOMIC DNA]</scope>
    <source>
        <strain evidence="13 14">S4</strain>
    </source>
</reference>
<evidence type="ECO:0000256" key="1">
    <source>
        <dbReference type="ARBA" id="ARBA00004477"/>
    </source>
</evidence>
<evidence type="ECO:0000313" key="14">
    <source>
        <dbReference type="Proteomes" id="UP000193944"/>
    </source>
</evidence>
<reference evidence="13 14" key="1">
    <citation type="submission" date="2016-08" db="EMBL/GenBank/DDBJ databases">
        <title>A Parts List for Fungal Cellulosomes Revealed by Comparative Genomics.</title>
        <authorList>
            <consortium name="DOE Joint Genome Institute"/>
            <person name="Haitjema C.H."/>
            <person name="Gilmore S.P."/>
            <person name="Henske J.K."/>
            <person name="Solomon K.V."/>
            <person name="De Groot R."/>
            <person name="Kuo A."/>
            <person name="Mondo S.J."/>
            <person name="Salamov A.A."/>
            <person name="Labutti K."/>
            <person name="Zhao Z."/>
            <person name="Chiniquy J."/>
            <person name="Barry K."/>
            <person name="Brewer H.M."/>
            <person name="Purvine S.O."/>
            <person name="Wright A.T."/>
            <person name="Boxma B."/>
            <person name="Van Alen T."/>
            <person name="Hackstein J.H."/>
            <person name="Baker S.E."/>
            <person name="Grigoriev I.V."/>
            <person name="O'Malley M.A."/>
        </authorList>
    </citation>
    <scope>NUCLEOTIDE SEQUENCE [LARGE SCALE GENOMIC DNA]</scope>
    <source>
        <strain evidence="13 14">S4</strain>
    </source>
</reference>
<dbReference type="EC" id="3.4.26.1" evidence="10"/>
<accession>A0A1Y1XF79</accession>
<keyword evidence="7 11" id="KW-1133">Transmembrane helix</keyword>
<feature type="domain" description="CAAX prenyl protease 2/Lysostaphin resistance protein A-like" evidence="12">
    <location>
        <begin position="142"/>
        <end position="248"/>
    </location>
</feature>
<evidence type="ECO:0000256" key="3">
    <source>
        <dbReference type="ARBA" id="ARBA00022670"/>
    </source>
</evidence>
<evidence type="ECO:0000256" key="11">
    <source>
        <dbReference type="SAM" id="Phobius"/>
    </source>
</evidence>
<evidence type="ECO:0000256" key="7">
    <source>
        <dbReference type="ARBA" id="ARBA00022989"/>
    </source>
</evidence>
<evidence type="ECO:0000256" key="8">
    <source>
        <dbReference type="ARBA" id="ARBA00023136"/>
    </source>
</evidence>
<evidence type="ECO:0000313" key="13">
    <source>
        <dbReference type="EMBL" id="ORX84342.1"/>
    </source>
</evidence>
<comment type="subcellular location">
    <subcellularLocation>
        <location evidence="1">Endoplasmic reticulum membrane</location>
        <topology evidence="1">Multi-pass membrane protein</topology>
    </subcellularLocation>
</comment>
<evidence type="ECO:0000259" key="12">
    <source>
        <dbReference type="Pfam" id="PF02517"/>
    </source>
</evidence>
<comment type="catalytic activity">
    <reaction evidence="9">
        <text>Hydrolyzes the peptide bond -P2-(S-farnesyl or geranylgeranyl)C-P1'-P2'-P3'-COOH where P1' and P2' are amino acids with aliphatic sidechains and P3' is any C-terminal residue.</text>
        <dbReference type="EC" id="3.4.26.1"/>
    </reaction>
</comment>
<feature type="transmembrane region" description="Helical" evidence="11">
    <location>
        <begin position="54"/>
        <end position="74"/>
    </location>
</feature>
<feature type="transmembrane region" description="Helical" evidence="11">
    <location>
        <begin position="165"/>
        <end position="188"/>
    </location>
</feature>
<gene>
    <name evidence="13" type="ORF">BCR32DRAFT_266390</name>
</gene>
<dbReference type="GO" id="GO:0071586">
    <property type="term" value="P:CAAX-box protein processing"/>
    <property type="evidence" value="ECO:0007669"/>
    <property type="project" value="InterPro"/>
</dbReference>
<protein>
    <recommendedName>
        <fullName evidence="10">intramembrane prenyl-peptidase Rce1</fullName>
        <ecNumber evidence="10">3.4.26.1</ecNumber>
    </recommendedName>
</protein>
<evidence type="ECO:0000256" key="4">
    <source>
        <dbReference type="ARBA" id="ARBA00022692"/>
    </source>
</evidence>
<dbReference type="GO" id="GO:0005789">
    <property type="term" value="C:endoplasmic reticulum membrane"/>
    <property type="evidence" value="ECO:0007669"/>
    <property type="project" value="UniProtKB-SubCell"/>
</dbReference>
<dbReference type="GO" id="GO:0004222">
    <property type="term" value="F:metalloendopeptidase activity"/>
    <property type="evidence" value="ECO:0007669"/>
    <property type="project" value="InterPro"/>
</dbReference>
<dbReference type="PANTHER" id="PTHR13046">
    <property type="entry name" value="PROTEASE U48 CAAX PRENYL PROTEASE RCE1"/>
    <property type="match status" value="1"/>
</dbReference>
<evidence type="ECO:0000256" key="5">
    <source>
        <dbReference type="ARBA" id="ARBA00022801"/>
    </source>
</evidence>
<keyword evidence="6" id="KW-0256">Endoplasmic reticulum</keyword>
<dbReference type="EMBL" id="MCFG01000054">
    <property type="protein sequence ID" value="ORX84342.1"/>
    <property type="molecule type" value="Genomic_DNA"/>
</dbReference>
<dbReference type="AlphaFoldDB" id="A0A1Y1XF79"/>
<organism evidence="13 14">
    <name type="scientific">Anaeromyces robustus</name>
    <dbReference type="NCBI Taxonomy" id="1754192"/>
    <lineage>
        <taxon>Eukaryota</taxon>
        <taxon>Fungi</taxon>
        <taxon>Fungi incertae sedis</taxon>
        <taxon>Chytridiomycota</taxon>
        <taxon>Chytridiomycota incertae sedis</taxon>
        <taxon>Neocallimastigomycetes</taxon>
        <taxon>Neocallimastigales</taxon>
        <taxon>Neocallimastigaceae</taxon>
        <taxon>Anaeromyces</taxon>
    </lineage>
</organism>
<evidence type="ECO:0000256" key="9">
    <source>
        <dbReference type="ARBA" id="ARBA00047280"/>
    </source>
</evidence>
<dbReference type="STRING" id="1754192.A0A1Y1XF79"/>
<keyword evidence="8 11" id="KW-0472">Membrane</keyword>
<evidence type="ECO:0000256" key="2">
    <source>
        <dbReference type="ARBA" id="ARBA00006897"/>
    </source>
</evidence>
<name>A0A1Y1XF79_9FUNG</name>
<evidence type="ECO:0000256" key="6">
    <source>
        <dbReference type="ARBA" id="ARBA00022824"/>
    </source>
</evidence>
<dbReference type="Pfam" id="PF02517">
    <property type="entry name" value="Rce1-like"/>
    <property type="match status" value="1"/>
</dbReference>
<evidence type="ECO:0000256" key="10">
    <source>
        <dbReference type="ARBA" id="ARBA00049729"/>
    </source>
</evidence>
<keyword evidence="3" id="KW-0645">Protease</keyword>